<sequence length="236" mass="26369">MLKSGHAPRLIPSLLTPDDVPAIVITPPDDDESSTEALAAQSFLDQLQMDFLDAQDSLTAAKISQAHHANTNRTPDHQFSVGDKVLLATAHRRRDYMQAKDGRVAKFMPRFDGPFTVLKSFPDSSLYTLSLPEASKIHPSFHSSQLRPFVENDDTMFPHRILPRPGPIVTENGSTEYFIDRILDERKRGRGKQYLVRWLGYGVDSDLWLPGSELADTEALDVWEKLAALPTPPPPV</sequence>
<name>A0A369JPT4_HYPMA</name>
<organism evidence="2 3">
    <name type="scientific">Hypsizygus marmoreus</name>
    <name type="common">White beech mushroom</name>
    <name type="synonym">Agaricus marmoreus</name>
    <dbReference type="NCBI Taxonomy" id="39966"/>
    <lineage>
        <taxon>Eukaryota</taxon>
        <taxon>Fungi</taxon>
        <taxon>Dikarya</taxon>
        <taxon>Basidiomycota</taxon>
        <taxon>Agaricomycotina</taxon>
        <taxon>Agaricomycetes</taxon>
        <taxon>Agaricomycetidae</taxon>
        <taxon>Agaricales</taxon>
        <taxon>Tricholomatineae</taxon>
        <taxon>Lyophyllaceae</taxon>
        <taxon>Hypsizygus</taxon>
    </lineage>
</organism>
<dbReference type="PROSITE" id="PS50013">
    <property type="entry name" value="CHROMO_2"/>
    <property type="match status" value="1"/>
</dbReference>
<dbReference type="Pfam" id="PF00385">
    <property type="entry name" value="Chromo"/>
    <property type="match status" value="1"/>
</dbReference>
<evidence type="ECO:0000259" key="1">
    <source>
        <dbReference type="PROSITE" id="PS50013"/>
    </source>
</evidence>
<dbReference type="STRING" id="39966.A0A369JPT4"/>
<dbReference type="InterPro" id="IPR016197">
    <property type="entry name" value="Chromo-like_dom_sf"/>
</dbReference>
<dbReference type="InterPro" id="IPR000953">
    <property type="entry name" value="Chromo/chromo_shadow_dom"/>
</dbReference>
<gene>
    <name evidence="2" type="ORF">Hypma_009411</name>
</gene>
<dbReference type="OrthoDB" id="3062148at2759"/>
<dbReference type="EMBL" id="LUEZ02000046">
    <property type="protein sequence ID" value="RDB23372.1"/>
    <property type="molecule type" value="Genomic_DNA"/>
</dbReference>
<feature type="domain" description="Chromo" evidence="1">
    <location>
        <begin position="177"/>
        <end position="225"/>
    </location>
</feature>
<proteinExistence type="predicted"/>
<reference evidence="2" key="1">
    <citation type="submission" date="2018-04" db="EMBL/GenBank/DDBJ databases">
        <title>Whole genome sequencing of Hypsizygus marmoreus.</title>
        <authorList>
            <person name="Choi I.-G."/>
            <person name="Min B."/>
            <person name="Kim J.-G."/>
            <person name="Kim S."/>
            <person name="Oh Y.-L."/>
            <person name="Kong W.-S."/>
            <person name="Park H."/>
            <person name="Jeong J."/>
            <person name="Song E.-S."/>
        </authorList>
    </citation>
    <scope>NUCLEOTIDE SEQUENCE [LARGE SCALE GENOMIC DNA]</scope>
    <source>
        <strain evidence="2">51987-8</strain>
    </source>
</reference>
<dbReference type="CDD" id="cd18970">
    <property type="entry name" value="CD_POL_like"/>
    <property type="match status" value="1"/>
</dbReference>
<dbReference type="SUPFAM" id="SSF54160">
    <property type="entry name" value="Chromo domain-like"/>
    <property type="match status" value="1"/>
</dbReference>
<dbReference type="InParanoid" id="A0A369JPT4"/>
<comment type="caution">
    <text evidence="2">The sequence shown here is derived from an EMBL/GenBank/DDBJ whole genome shotgun (WGS) entry which is preliminary data.</text>
</comment>
<dbReference type="AlphaFoldDB" id="A0A369JPT4"/>
<protein>
    <recommendedName>
        <fullName evidence="1">Chromo domain-containing protein</fullName>
    </recommendedName>
</protein>
<evidence type="ECO:0000313" key="3">
    <source>
        <dbReference type="Proteomes" id="UP000076154"/>
    </source>
</evidence>
<accession>A0A369JPT4</accession>
<dbReference type="Proteomes" id="UP000076154">
    <property type="component" value="Unassembled WGS sequence"/>
</dbReference>
<dbReference type="SMART" id="SM00298">
    <property type="entry name" value="CHROMO"/>
    <property type="match status" value="1"/>
</dbReference>
<dbReference type="Gene3D" id="2.40.50.40">
    <property type="match status" value="1"/>
</dbReference>
<dbReference type="InterPro" id="IPR056924">
    <property type="entry name" value="SH3_Tf2-1"/>
</dbReference>
<dbReference type="GO" id="GO:0006338">
    <property type="term" value="P:chromatin remodeling"/>
    <property type="evidence" value="ECO:0007669"/>
    <property type="project" value="UniProtKB-ARBA"/>
</dbReference>
<dbReference type="InterPro" id="IPR023780">
    <property type="entry name" value="Chromo_domain"/>
</dbReference>
<evidence type="ECO:0000313" key="2">
    <source>
        <dbReference type="EMBL" id="RDB23372.1"/>
    </source>
</evidence>
<dbReference type="Pfam" id="PF24626">
    <property type="entry name" value="SH3_Tf2-1"/>
    <property type="match status" value="1"/>
</dbReference>
<keyword evidence="3" id="KW-1185">Reference proteome</keyword>